<dbReference type="EMBL" id="JAGYWB010000016">
    <property type="protein sequence ID" value="KAI0496554.1"/>
    <property type="molecule type" value="Genomic_DNA"/>
</dbReference>
<sequence>MHDRLRPPPATVPPRHYASSCTVLAAEILPSLSSKCGRHSLTRALVMLPGHSFRGRRKAGFFMFVQGKYAADTGKERLGASSASRANV</sequence>
<name>A0A8T3AKI3_DENNO</name>
<accession>A0A8T3AKI3</accession>
<evidence type="ECO:0000313" key="2">
    <source>
        <dbReference type="Proteomes" id="UP000829196"/>
    </source>
</evidence>
<gene>
    <name evidence="1" type="ORF">KFK09_022874</name>
</gene>
<dbReference type="AlphaFoldDB" id="A0A8T3AKI3"/>
<keyword evidence="2" id="KW-1185">Reference proteome</keyword>
<protein>
    <submittedName>
        <fullName evidence="1">Uncharacterized protein</fullName>
    </submittedName>
</protein>
<proteinExistence type="predicted"/>
<organism evidence="1 2">
    <name type="scientific">Dendrobium nobile</name>
    <name type="common">Orchid</name>
    <dbReference type="NCBI Taxonomy" id="94219"/>
    <lineage>
        <taxon>Eukaryota</taxon>
        <taxon>Viridiplantae</taxon>
        <taxon>Streptophyta</taxon>
        <taxon>Embryophyta</taxon>
        <taxon>Tracheophyta</taxon>
        <taxon>Spermatophyta</taxon>
        <taxon>Magnoliopsida</taxon>
        <taxon>Liliopsida</taxon>
        <taxon>Asparagales</taxon>
        <taxon>Orchidaceae</taxon>
        <taxon>Epidendroideae</taxon>
        <taxon>Malaxideae</taxon>
        <taxon>Dendrobiinae</taxon>
        <taxon>Dendrobium</taxon>
    </lineage>
</organism>
<dbReference type="Proteomes" id="UP000829196">
    <property type="component" value="Unassembled WGS sequence"/>
</dbReference>
<comment type="caution">
    <text evidence="1">The sequence shown here is derived from an EMBL/GenBank/DDBJ whole genome shotgun (WGS) entry which is preliminary data.</text>
</comment>
<reference evidence="1" key="1">
    <citation type="journal article" date="2022" name="Front. Genet.">
        <title>Chromosome-Scale Assembly of the Dendrobium nobile Genome Provides Insights Into the Molecular Mechanism of the Biosynthesis of the Medicinal Active Ingredient of Dendrobium.</title>
        <authorList>
            <person name="Xu Q."/>
            <person name="Niu S.-C."/>
            <person name="Li K.-L."/>
            <person name="Zheng P.-J."/>
            <person name="Zhang X.-J."/>
            <person name="Jia Y."/>
            <person name="Liu Y."/>
            <person name="Niu Y.-X."/>
            <person name="Yu L.-H."/>
            <person name="Chen D.-F."/>
            <person name="Zhang G.-Q."/>
        </authorList>
    </citation>
    <scope>NUCLEOTIDE SEQUENCE</scope>
    <source>
        <tissue evidence="1">Leaf</tissue>
    </source>
</reference>
<evidence type="ECO:0000313" key="1">
    <source>
        <dbReference type="EMBL" id="KAI0496554.1"/>
    </source>
</evidence>